<protein>
    <recommendedName>
        <fullName evidence="4">TsaA-like domain-containing protein</fullName>
    </recommendedName>
</protein>
<comment type="similarity">
    <text evidence="2">Belongs to the tRNA methyltransferase O family.</text>
</comment>
<evidence type="ECO:0000313" key="6">
    <source>
        <dbReference type="Proteomes" id="UP001500457"/>
    </source>
</evidence>
<dbReference type="InterPro" id="IPR036413">
    <property type="entry name" value="YaeB-like_sf"/>
</dbReference>
<evidence type="ECO:0000256" key="1">
    <source>
        <dbReference type="ARBA" id="ARBA00022691"/>
    </source>
</evidence>
<dbReference type="Pfam" id="PF01980">
    <property type="entry name" value="TrmO_N"/>
    <property type="match status" value="1"/>
</dbReference>
<dbReference type="EMBL" id="BAABHQ010000001">
    <property type="protein sequence ID" value="GAA4862845.1"/>
    <property type="molecule type" value="Genomic_DNA"/>
</dbReference>
<dbReference type="SUPFAM" id="SSF118196">
    <property type="entry name" value="YaeB-like"/>
    <property type="match status" value="1"/>
</dbReference>
<organism evidence="5 6">
    <name type="scientific">Actinomycetospora straminea</name>
    <dbReference type="NCBI Taxonomy" id="663607"/>
    <lineage>
        <taxon>Bacteria</taxon>
        <taxon>Bacillati</taxon>
        <taxon>Actinomycetota</taxon>
        <taxon>Actinomycetes</taxon>
        <taxon>Pseudonocardiales</taxon>
        <taxon>Pseudonocardiaceae</taxon>
        <taxon>Actinomycetospora</taxon>
    </lineage>
</organism>
<dbReference type="InterPro" id="IPR036414">
    <property type="entry name" value="YaeB_N_sf"/>
</dbReference>
<dbReference type="Gene3D" id="2.40.30.70">
    <property type="entry name" value="YaeB-like"/>
    <property type="match status" value="1"/>
</dbReference>
<comment type="caution">
    <text evidence="5">The sequence shown here is derived from an EMBL/GenBank/DDBJ whole genome shotgun (WGS) entry which is preliminary data.</text>
</comment>
<feature type="compositionally biased region" description="Polar residues" evidence="3">
    <location>
        <begin position="1"/>
        <end position="20"/>
    </location>
</feature>
<evidence type="ECO:0000256" key="2">
    <source>
        <dbReference type="ARBA" id="ARBA00033753"/>
    </source>
</evidence>
<gene>
    <name evidence="5" type="ORF">GCM10023203_08180</name>
</gene>
<feature type="region of interest" description="Disordered" evidence="3">
    <location>
        <begin position="1"/>
        <end position="21"/>
    </location>
</feature>
<evidence type="ECO:0000256" key="3">
    <source>
        <dbReference type="SAM" id="MobiDB-lite"/>
    </source>
</evidence>
<keyword evidence="1" id="KW-0949">S-adenosyl-L-methionine</keyword>
<dbReference type="PROSITE" id="PS51668">
    <property type="entry name" value="TSAA_2"/>
    <property type="match status" value="1"/>
</dbReference>
<sequence>MEVSANPRSANSAVAASTSPDRVAAVASARGEVRRGTIAGYGSGASRAYGAGVSDEPVLRVLGRVSSPLTDRSQAPCQGDEGGPEAVVTLEPDLAPAVRDLAVGQEVLLITWLDRADRSVLRVHPRDDPQAPETGIFATRSPDRPNPLGLHQVRVLAVEGTELRVSDLEAIDGTPVVDIKPVLGPVGERCHDPGGGASP</sequence>
<dbReference type="PANTHER" id="PTHR12818:SF0">
    <property type="entry name" value="TRNA (ADENINE(37)-N6)-METHYLTRANSFERASE"/>
    <property type="match status" value="1"/>
</dbReference>
<feature type="domain" description="TsaA-like" evidence="4">
    <location>
        <begin position="59"/>
        <end position="191"/>
    </location>
</feature>
<dbReference type="NCBIfam" id="TIGR00104">
    <property type="entry name" value="tRNA_TsaA"/>
    <property type="match status" value="1"/>
</dbReference>
<reference evidence="6" key="1">
    <citation type="journal article" date="2019" name="Int. J. Syst. Evol. Microbiol.">
        <title>The Global Catalogue of Microorganisms (GCM) 10K type strain sequencing project: providing services to taxonomists for standard genome sequencing and annotation.</title>
        <authorList>
            <consortium name="The Broad Institute Genomics Platform"/>
            <consortium name="The Broad Institute Genome Sequencing Center for Infectious Disease"/>
            <person name="Wu L."/>
            <person name="Ma J."/>
        </authorList>
    </citation>
    <scope>NUCLEOTIDE SEQUENCE [LARGE SCALE GENOMIC DNA]</scope>
    <source>
        <strain evidence="6">JCM 17983</strain>
    </source>
</reference>
<dbReference type="InterPro" id="IPR023370">
    <property type="entry name" value="TrmO-like_N"/>
</dbReference>
<dbReference type="InterPro" id="IPR040372">
    <property type="entry name" value="YaeB-like"/>
</dbReference>
<dbReference type="Proteomes" id="UP001500457">
    <property type="component" value="Unassembled WGS sequence"/>
</dbReference>
<proteinExistence type="inferred from homology"/>
<accession>A0ABP9DZJ4</accession>
<feature type="region of interest" description="Disordered" evidence="3">
    <location>
        <begin position="125"/>
        <end position="144"/>
    </location>
</feature>
<dbReference type="CDD" id="cd09281">
    <property type="entry name" value="UPF0066"/>
    <property type="match status" value="1"/>
</dbReference>
<dbReference type="PANTHER" id="PTHR12818">
    <property type="entry name" value="TRNA (ADENINE(37)-N6)-METHYLTRANSFERASE"/>
    <property type="match status" value="1"/>
</dbReference>
<evidence type="ECO:0000259" key="4">
    <source>
        <dbReference type="PROSITE" id="PS51668"/>
    </source>
</evidence>
<keyword evidence="6" id="KW-1185">Reference proteome</keyword>
<evidence type="ECO:0000313" key="5">
    <source>
        <dbReference type="EMBL" id="GAA4862845.1"/>
    </source>
</evidence>
<name>A0ABP9DZJ4_9PSEU</name>